<name>A0A250X074_9CHLO</name>
<dbReference type="OrthoDB" id="3180848at2759"/>
<protein>
    <recommendedName>
        <fullName evidence="3">Glycoside hydrolase family 44 catalytic domain-containing protein</fullName>
    </recommendedName>
</protein>
<dbReference type="SUPFAM" id="SSF51445">
    <property type="entry name" value="(Trans)glycosidases"/>
    <property type="match status" value="1"/>
</dbReference>
<evidence type="ECO:0000259" key="3">
    <source>
        <dbReference type="Pfam" id="PF12891"/>
    </source>
</evidence>
<evidence type="ECO:0000313" key="5">
    <source>
        <dbReference type="Proteomes" id="UP000232323"/>
    </source>
</evidence>
<feature type="domain" description="Glycoside hydrolase family 44 catalytic" evidence="3">
    <location>
        <begin position="84"/>
        <end position="332"/>
    </location>
</feature>
<accession>A0A250X074</accession>
<organism evidence="4 5">
    <name type="scientific">Chlamydomonas eustigma</name>
    <dbReference type="NCBI Taxonomy" id="1157962"/>
    <lineage>
        <taxon>Eukaryota</taxon>
        <taxon>Viridiplantae</taxon>
        <taxon>Chlorophyta</taxon>
        <taxon>core chlorophytes</taxon>
        <taxon>Chlorophyceae</taxon>
        <taxon>CS clade</taxon>
        <taxon>Chlamydomonadales</taxon>
        <taxon>Chlamydomonadaceae</taxon>
        <taxon>Chlamydomonas</taxon>
    </lineage>
</organism>
<feature type="signal peptide" evidence="2">
    <location>
        <begin position="1"/>
        <end position="28"/>
    </location>
</feature>
<keyword evidence="5" id="KW-1185">Reference proteome</keyword>
<keyword evidence="2" id="KW-0732">Signal</keyword>
<sequence length="785" mass="85101">MRTMPIRMDAKYFALLLIALLMVSLTSAQPVTITVNSNLNVRAINPLIYGVASGTASALADLNVPLNRQGGNPTSRYNWIVNADNRGSDWYFESISEGSSTQGAYADAFVNASQQAGASAMLTVPLLPYVATLGPSRSKLASFSISKYGLQTAHDVWLPDAGNGISALTSQAITGNNPLDANVPSNSTFQKAWIQHLFNTWGAASRGTLKYFIMDNEPSIWWQTHRDVQPQGPTMDQVLERILEYAAMVKSVDPSAMVVGPEEWGWNGYLYSGADQQYRSTSGTWNTSTLPPDRAAHGGMYYLPWLLSQLNANQQQTGQRLLDFFSVHYYPQGGEYSSAVDTATKLLRNRSTRDLWDPNYVSQSWINKNVTLIPRLQGWVQQYYPGTKIALTEYSWGADADMNGATAQADVLGIFGREGLDAATRWSCPNQLTPTYQAFKMYRNYDGLHSTFGDISVNVTSTANTDNLSVFAAIRSSDKALTIMVVNKMLSPAVATSVQLMVPSATSSATTTTAQVWSLSNASAYIQQLPYLPISSSGLITTSLPPESVTLFVVRGQAAASTASPFISPPPPPSLPSTPTPPTFSTHTQLLNPSILTLGTAVSVEVNVTLTKGNLSNGIVDFEIYNSSAHKVDQQFITGQSFQLSSATTSATQTYSWSWVPLSTGSYSVQIGVFGGGWSVDYYWNGKAGNFSVVILDTHNTTSPSSTIPPPPTPSSSKSSPSLKPSPPQPHPPLPSHIPPLLKKSRSPDSSPFNIKPQSSPFPRAHPPPLTVIRDSHNKRHNHKP</sequence>
<reference evidence="4 5" key="1">
    <citation type="submission" date="2017-08" db="EMBL/GenBank/DDBJ databases">
        <title>Acidophilic green algal genome provides insights into adaptation to an acidic environment.</title>
        <authorList>
            <person name="Hirooka S."/>
            <person name="Hirose Y."/>
            <person name="Kanesaki Y."/>
            <person name="Higuchi S."/>
            <person name="Fujiwara T."/>
            <person name="Onuma R."/>
            <person name="Era A."/>
            <person name="Ohbayashi R."/>
            <person name="Uzuka A."/>
            <person name="Nozaki H."/>
            <person name="Yoshikawa H."/>
            <person name="Miyagishima S.Y."/>
        </authorList>
    </citation>
    <scope>NUCLEOTIDE SEQUENCE [LARGE SCALE GENOMIC DNA]</scope>
    <source>
        <strain evidence="4 5">NIES-2499</strain>
    </source>
</reference>
<dbReference type="AlphaFoldDB" id="A0A250X074"/>
<feature type="chain" id="PRO_5013349734" description="Glycoside hydrolase family 44 catalytic domain-containing protein" evidence="2">
    <location>
        <begin position="29"/>
        <end position="785"/>
    </location>
</feature>
<dbReference type="EMBL" id="BEGY01000017">
    <property type="protein sequence ID" value="GAX76456.1"/>
    <property type="molecule type" value="Genomic_DNA"/>
</dbReference>
<feature type="compositionally biased region" description="Pro residues" evidence="1">
    <location>
        <begin position="567"/>
        <end position="582"/>
    </location>
</feature>
<gene>
    <name evidence="4" type="ORF">CEUSTIGMA_g3901.t1</name>
</gene>
<evidence type="ECO:0000256" key="2">
    <source>
        <dbReference type="SAM" id="SignalP"/>
    </source>
</evidence>
<proteinExistence type="predicted"/>
<dbReference type="InterPro" id="IPR017853">
    <property type="entry name" value="GH"/>
</dbReference>
<dbReference type="InterPro" id="IPR013780">
    <property type="entry name" value="Glyco_hydro_b"/>
</dbReference>
<dbReference type="InterPro" id="IPR024745">
    <property type="entry name" value="GH44_cat"/>
</dbReference>
<evidence type="ECO:0000313" key="4">
    <source>
        <dbReference type="EMBL" id="GAX76456.1"/>
    </source>
</evidence>
<comment type="caution">
    <text evidence="4">The sequence shown here is derived from an EMBL/GenBank/DDBJ whole genome shotgun (WGS) entry which is preliminary data.</text>
</comment>
<evidence type="ECO:0000256" key="1">
    <source>
        <dbReference type="SAM" id="MobiDB-lite"/>
    </source>
</evidence>
<dbReference type="Proteomes" id="UP000232323">
    <property type="component" value="Unassembled WGS sequence"/>
</dbReference>
<dbReference type="Pfam" id="PF12891">
    <property type="entry name" value="Glyco_hydro_44"/>
    <property type="match status" value="1"/>
</dbReference>
<feature type="compositionally biased region" description="Polar residues" evidence="1">
    <location>
        <begin position="748"/>
        <end position="761"/>
    </location>
</feature>
<feature type="region of interest" description="Disordered" evidence="1">
    <location>
        <begin position="701"/>
        <end position="785"/>
    </location>
</feature>
<dbReference type="Gene3D" id="3.20.20.80">
    <property type="entry name" value="Glycosidases"/>
    <property type="match status" value="1"/>
</dbReference>
<feature type="region of interest" description="Disordered" evidence="1">
    <location>
        <begin position="563"/>
        <end position="584"/>
    </location>
</feature>
<feature type="compositionally biased region" description="Pro residues" evidence="1">
    <location>
        <begin position="724"/>
        <end position="738"/>
    </location>
</feature>
<dbReference type="Gene3D" id="2.60.40.1180">
    <property type="entry name" value="Golgi alpha-mannosidase II"/>
    <property type="match status" value="1"/>
</dbReference>